<dbReference type="PROSITE" id="PS50886">
    <property type="entry name" value="TRBD"/>
    <property type="match status" value="1"/>
</dbReference>
<evidence type="ECO:0000259" key="4">
    <source>
        <dbReference type="PROSITE" id="PS50886"/>
    </source>
</evidence>
<evidence type="ECO:0000313" key="5">
    <source>
        <dbReference type="EMBL" id="MFA9479296.1"/>
    </source>
</evidence>
<dbReference type="Pfam" id="PF01588">
    <property type="entry name" value="tRNA_bind"/>
    <property type="match status" value="1"/>
</dbReference>
<keyword evidence="2 3" id="KW-0694">RNA-binding</keyword>
<reference evidence="5 6" key="1">
    <citation type="submission" date="2024-08" db="EMBL/GenBank/DDBJ databases">
        <title>Whole-genome sequencing of halo(alkali)philic microorganisms from hypersaline lakes.</title>
        <authorList>
            <person name="Sorokin D.Y."/>
            <person name="Merkel A.Y."/>
            <person name="Messina E."/>
            <person name="Yakimov M."/>
        </authorList>
    </citation>
    <scope>NUCLEOTIDE SEQUENCE [LARGE SCALE GENOMIC DNA]</scope>
    <source>
        <strain evidence="5 6">AB-hyl4</strain>
    </source>
</reference>
<protein>
    <submittedName>
        <fullName evidence="5">Methionine--tRNA ligase subunit beta</fullName>
        <ecNumber evidence="5">6.1.1.10</ecNumber>
    </submittedName>
</protein>
<dbReference type="InterPro" id="IPR012340">
    <property type="entry name" value="NA-bd_OB-fold"/>
</dbReference>
<dbReference type="SUPFAM" id="SSF50249">
    <property type="entry name" value="Nucleic acid-binding proteins"/>
    <property type="match status" value="1"/>
</dbReference>
<keyword evidence="1 3" id="KW-0820">tRNA-binding</keyword>
<evidence type="ECO:0000313" key="6">
    <source>
        <dbReference type="Proteomes" id="UP001575105"/>
    </source>
</evidence>
<organism evidence="5 6">
    <name type="scientific">Natronomicrosphaera hydrolytica</name>
    <dbReference type="NCBI Taxonomy" id="3242702"/>
    <lineage>
        <taxon>Bacteria</taxon>
        <taxon>Pseudomonadati</taxon>
        <taxon>Planctomycetota</taxon>
        <taxon>Phycisphaerae</taxon>
        <taxon>Phycisphaerales</taxon>
        <taxon>Phycisphaeraceae</taxon>
        <taxon>Natronomicrosphaera</taxon>
    </lineage>
</organism>
<dbReference type="InterPro" id="IPR002547">
    <property type="entry name" value="tRNA-bd_dom"/>
</dbReference>
<sequence>MEFKPTIEFDDFTKLDLRVATVTAAEAHPNADRLLKLQIDLGGEQRQICAGIRQYQEPASLVGQQIIVVANLAPRKIRGEESNGMLLAATSEDGDAVQDVVVLQPTRPVPPGSSVG</sequence>
<evidence type="ECO:0000256" key="2">
    <source>
        <dbReference type="ARBA" id="ARBA00022884"/>
    </source>
</evidence>
<dbReference type="NCBIfam" id="TIGR00399">
    <property type="entry name" value="metG_C_term"/>
    <property type="match status" value="1"/>
</dbReference>
<proteinExistence type="predicted"/>
<name>A0ABV4U6T1_9BACT</name>
<dbReference type="Gene3D" id="2.40.50.140">
    <property type="entry name" value="Nucleic acid-binding proteins"/>
    <property type="match status" value="1"/>
</dbReference>
<dbReference type="PANTHER" id="PTHR11586:SF37">
    <property type="entry name" value="TRNA-BINDING DOMAIN-CONTAINING PROTEIN"/>
    <property type="match status" value="1"/>
</dbReference>
<evidence type="ECO:0000256" key="1">
    <source>
        <dbReference type="ARBA" id="ARBA00022555"/>
    </source>
</evidence>
<dbReference type="RefSeq" id="WP_425346223.1">
    <property type="nucleotide sequence ID" value="NZ_JBGUBD010000008.1"/>
</dbReference>
<dbReference type="Proteomes" id="UP001575105">
    <property type="component" value="Unassembled WGS sequence"/>
</dbReference>
<dbReference type="EC" id="6.1.1.10" evidence="5"/>
<dbReference type="CDD" id="cd02800">
    <property type="entry name" value="tRNA_bind_EcMetRS_like"/>
    <property type="match status" value="1"/>
</dbReference>
<dbReference type="EMBL" id="JBGUBD010000008">
    <property type="protein sequence ID" value="MFA9479296.1"/>
    <property type="molecule type" value="Genomic_DNA"/>
</dbReference>
<evidence type="ECO:0000256" key="3">
    <source>
        <dbReference type="PROSITE-ProRule" id="PRU00209"/>
    </source>
</evidence>
<dbReference type="InterPro" id="IPR051270">
    <property type="entry name" value="Tyrosine-tRNA_ligase_regulator"/>
</dbReference>
<comment type="caution">
    <text evidence="5">The sequence shown here is derived from an EMBL/GenBank/DDBJ whole genome shotgun (WGS) entry which is preliminary data.</text>
</comment>
<gene>
    <name evidence="5" type="primary">metG</name>
    <name evidence="5" type="ORF">ACERK3_13475</name>
</gene>
<accession>A0ABV4U6T1</accession>
<dbReference type="InterPro" id="IPR004495">
    <property type="entry name" value="Met-tRNA-synth_bsu_C"/>
</dbReference>
<feature type="domain" description="TRNA-binding" evidence="4">
    <location>
        <begin position="11"/>
        <end position="116"/>
    </location>
</feature>
<keyword evidence="5" id="KW-0436">Ligase</keyword>
<dbReference type="PANTHER" id="PTHR11586">
    <property type="entry name" value="TRNA-AMINOACYLATION COFACTOR ARC1 FAMILY MEMBER"/>
    <property type="match status" value="1"/>
</dbReference>
<dbReference type="GO" id="GO:0004825">
    <property type="term" value="F:methionine-tRNA ligase activity"/>
    <property type="evidence" value="ECO:0007669"/>
    <property type="project" value="UniProtKB-EC"/>
</dbReference>
<keyword evidence="6" id="KW-1185">Reference proteome</keyword>